<dbReference type="STRING" id="1450535.A0A317W4Z5"/>
<name>A0A317W4Z5_9EURO</name>
<gene>
    <name evidence="1" type="ORF">BO94DRAFT_587400</name>
</gene>
<protein>
    <recommendedName>
        <fullName evidence="3">Methyltransferase domain-containing protein</fullName>
    </recommendedName>
</protein>
<dbReference type="GeneID" id="37117967"/>
<evidence type="ECO:0008006" key="3">
    <source>
        <dbReference type="Google" id="ProtNLM"/>
    </source>
</evidence>
<keyword evidence="2" id="KW-1185">Reference proteome</keyword>
<dbReference type="AlphaFoldDB" id="A0A317W4Z5"/>
<evidence type="ECO:0000313" key="2">
    <source>
        <dbReference type="Proteomes" id="UP000246702"/>
    </source>
</evidence>
<sequence>MRIADVGTGTRIRLTDLADKLPKFVRLDGLDISFDACPAREWLPPNMTCITGTSNKKYLTT</sequence>
<evidence type="ECO:0000313" key="1">
    <source>
        <dbReference type="EMBL" id="PWY81696.1"/>
    </source>
</evidence>
<comment type="caution">
    <text evidence="1">The sequence shown here is derived from an EMBL/GenBank/DDBJ whole genome shotgun (WGS) entry which is preliminary data.</text>
</comment>
<organism evidence="1 2">
    <name type="scientific">Aspergillus sclerotioniger CBS 115572</name>
    <dbReference type="NCBI Taxonomy" id="1450535"/>
    <lineage>
        <taxon>Eukaryota</taxon>
        <taxon>Fungi</taxon>
        <taxon>Dikarya</taxon>
        <taxon>Ascomycota</taxon>
        <taxon>Pezizomycotina</taxon>
        <taxon>Eurotiomycetes</taxon>
        <taxon>Eurotiomycetidae</taxon>
        <taxon>Eurotiales</taxon>
        <taxon>Aspergillaceae</taxon>
        <taxon>Aspergillus</taxon>
        <taxon>Aspergillus subgen. Circumdati</taxon>
    </lineage>
</organism>
<reference evidence="1 2" key="1">
    <citation type="submission" date="2016-12" db="EMBL/GenBank/DDBJ databases">
        <title>The genomes of Aspergillus section Nigri reveals drivers in fungal speciation.</title>
        <authorList>
            <consortium name="DOE Joint Genome Institute"/>
            <person name="Vesth T.C."/>
            <person name="Nybo J."/>
            <person name="Theobald S."/>
            <person name="Brandl J."/>
            <person name="Frisvad J.C."/>
            <person name="Nielsen K.F."/>
            <person name="Lyhne E.K."/>
            <person name="Kogle M.E."/>
            <person name="Kuo A."/>
            <person name="Riley R."/>
            <person name="Clum A."/>
            <person name="Nolan M."/>
            <person name="Lipzen A."/>
            <person name="Salamov A."/>
            <person name="Henrissat B."/>
            <person name="Wiebenga A."/>
            <person name="De Vries R.P."/>
            <person name="Grigoriev I.V."/>
            <person name="Mortensen U.H."/>
            <person name="Andersen M.R."/>
            <person name="Baker S.E."/>
        </authorList>
    </citation>
    <scope>NUCLEOTIDE SEQUENCE [LARGE SCALE GENOMIC DNA]</scope>
    <source>
        <strain evidence="1 2">CBS 115572</strain>
    </source>
</reference>
<dbReference type="Proteomes" id="UP000246702">
    <property type="component" value="Unassembled WGS sequence"/>
</dbReference>
<dbReference type="RefSeq" id="XP_025465764.1">
    <property type="nucleotide sequence ID" value="XM_025615824.1"/>
</dbReference>
<dbReference type="EMBL" id="MSFK01000020">
    <property type="protein sequence ID" value="PWY81696.1"/>
    <property type="molecule type" value="Genomic_DNA"/>
</dbReference>
<dbReference type="OrthoDB" id="417697at2759"/>
<accession>A0A317W4Z5</accession>
<proteinExistence type="predicted"/>